<dbReference type="AlphaFoldDB" id="E1YAI1"/>
<evidence type="ECO:0000256" key="1">
    <source>
        <dbReference type="SAM" id="SignalP"/>
    </source>
</evidence>
<feature type="chain" id="PRO_5003154986" evidence="1">
    <location>
        <begin position="25"/>
        <end position="147"/>
    </location>
</feature>
<protein>
    <submittedName>
        <fullName evidence="2">Uncharacterized protein</fullName>
    </submittedName>
</protein>
<dbReference type="EMBL" id="FR695866">
    <property type="protein sequence ID" value="CBX27575.1"/>
    <property type="molecule type" value="Genomic_DNA"/>
</dbReference>
<gene>
    <name evidence="2" type="ORF">N47_H23970</name>
</gene>
<evidence type="ECO:0000313" key="2">
    <source>
        <dbReference type="EMBL" id="CBX27575.1"/>
    </source>
</evidence>
<sequence>MNIKNKLNYIFCIVILLISVSSYAGEAAQRKHYKYAEFVVVNRFYDESGGMAGLSTTAYFNDGSDKSITSYSKESIIAQKDAKFEAFKDFIEKYTNKKITTSKVSEINILNILSSNGWEVIHYDNKTLTFVEGSGSKARYLLRKEVN</sequence>
<proteinExistence type="predicted"/>
<reference evidence="2" key="1">
    <citation type="journal article" date="2011" name="Environ. Microbiol.">
        <title>Genomic insights into the metabolic potential of the polycyclic aromatic hydrocarbon degrading sulfate-reducing Deltaproteobacterium N47.</title>
        <authorList>
            <person name="Bergmann F."/>
            <person name="Selesi D."/>
            <person name="Weinmaier T."/>
            <person name="Tischler P."/>
            <person name="Rattei T."/>
            <person name="Meckenstock R.U."/>
        </authorList>
    </citation>
    <scope>NUCLEOTIDE SEQUENCE</scope>
</reference>
<name>E1YAI1_9BACT</name>
<keyword evidence="1" id="KW-0732">Signal</keyword>
<accession>E1YAI1</accession>
<organism evidence="2">
    <name type="scientific">uncultured Desulfobacterium sp</name>
    <dbReference type="NCBI Taxonomy" id="201089"/>
    <lineage>
        <taxon>Bacteria</taxon>
        <taxon>Pseudomonadati</taxon>
        <taxon>Thermodesulfobacteriota</taxon>
        <taxon>Desulfobacteria</taxon>
        <taxon>Desulfobacterales</taxon>
        <taxon>Desulfobacteriaceae</taxon>
        <taxon>Desulfobacterium</taxon>
        <taxon>environmental samples</taxon>
    </lineage>
</organism>
<feature type="signal peptide" evidence="1">
    <location>
        <begin position="1"/>
        <end position="24"/>
    </location>
</feature>